<name>A0ABV2Q7A6_9BURK</name>
<comment type="caution">
    <text evidence="1">The sequence shown here is derived from an EMBL/GenBank/DDBJ whole genome shotgun (WGS) entry which is preliminary data.</text>
</comment>
<reference evidence="1 2" key="1">
    <citation type="submission" date="2024-06" db="EMBL/GenBank/DDBJ databases">
        <title>Sorghum-associated microbial communities from plants grown in Nebraska, USA.</title>
        <authorList>
            <person name="Schachtman D."/>
        </authorList>
    </citation>
    <scope>NUCLEOTIDE SEQUENCE [LARGE SCALE GENOMIC DNA]</scope>
    <source>
        <strain evidence="1 2">2709</strain>
    </source>
</reference>
<organism evidence="1 2">
    <name type="scientific">Ottowia thiooxydans</name>
    <dbReference type="NCBI Taxonomy" id="219182"/>
    <lineage>
        <taxon>Bacteria</taxon>
        <taxon>Pseudomonadati</taxon>
        <taxon>Pseudomonadota</taxon>
        <taxon>Betaproteobacteria</taxon>
        <taxon>Burkholderiales</taxon>
        <taxon>Comamonadaceae</taxon>
        <taxon>Ottowia</taxon>
    </lineage>
</organism>
<accession>A0ABV2Q7A6</accession>
<proteinExistence type="predicted"/>
<protein>
    <submittedName>
        <fullName evidence="1">Uncharacterized protein</fullName>
    </submittedName>
</protein>
<gene>
    <name evidence="1" type="ORF">ABIE13_001847</name>
</gene>
<sequence length="33" mass="3838">MLPCAPTLSDERKADPWQKMVFFAQEQHFATLT</sequence>
<dbReference type="Proteomes" id="UP001549320">
    <property type="component" value="Unassembled WGS sequence"/>
</dbReference>
<dbReference type="EMBL" id="JBEPSH010000003">
    <property type="protein sequence ID" value="MET4576738.1"/>
    <property type="molecule type" value="Genomic_DNA"/>
</dbReference>
<evidence type="ECO:0000313" key="1">
    <source>
        <dbReference type="EMBL" id="MET4576738.1"/>
    </source>
</evidence>
<keyword evidence="2" id="KW-1185">Reference proteome</keyword>
<evidence type="ECO:0000313" key="2">
    <source>
        <dbReference type="Proteomes" id="UP001549320"/>
    </source>
</evidence>